<name>A0A3M3KBA4_PSECA</name>
<dbReference type="AlphaFoldDB" id="A0A3M3KBA4"/>
<evidence type="ECO:0000313" key="1">
    <source>
        <dbReference type="EMBL" id="RMN20392.1"/>
    </source>
</evidence>
<dbReference type="EMBL" id="RBOW01000872">
    <property type="protein sequence ID" value="RMN20392.1"/>
    <property type="molecule type" value="Genomic_DNA"/>
</dbReference>
<protein>
    <submittedName>
        <fullName evidence="1">Uncharacterized protein</fullName>
    </submittedName>
</protein>
<proteinExistence type="predicted"/>
<evidence type="ECO:0000313" key="2">
    <source>
        <dbReference type="Proteomes" id="UP000281372"/>
    </source>
</evidence>
<accession>A0A3M3KBA4</accession>
<comment type="caution">
    <text evidence="1">The sequence shown here is derived from an EMBL/GenBank/DDBJ whole genome shotgun (WGS) entry which is preliminary data.</text>
</comment>
<reference evidence="1 2" key="1">
    <citation type="submission" date="2018-08" db="EMBL/GenBank/DDBJ databases">
        <title>Recombination of ecologically and evolutionarily significant loci maintains genetic cohesion in the Pseudomonas syringae species complex.</title>
        <authorList>
            <person name="Dillon M."/>
            <person name="Thakur S."/>
            <person name="Almeida R.N.D."/>
            <person name="Weir B.S."/>
            <person name="Guttman D.S."/>
        </authorList>
    </citation>
    <scope>NUCLEOTIDE SEQUENCE [LARGE SCALE GENOMIC DNA]</scope>
    <source>
        <strain evidence="1 2">ICMP 2821</strain>
    </source>
</reference>
<sequence>MAKKNPMLSIGLKFDEERNPRLGGILRDISRNTIRFN</sequence>
<gene>
    <name evidence="1" type="ORF">ALQ64_00203</name>
</gene>
<dbReference type="Proteomes" id="UP000281372">
    <property type="component" value="Unassembled WGS sequence"/>
</dbReference>
<organism evidence="1 2">
    <name type="scientific">Pseudomonas cannabina</name>
    <dbReference type="NCBI Taxonomy" id="86840"/>
    <lineage>
        <taxon>Bacteria</taxon>
        <taxon>Pseudomonadati</taxon>
        <taxon>Pseudomonadota</taxon>
        <taxon>Gammaproteobacteria</taxon>
        <taxon>Pseudomonadales</taxon>
        <taxon>Pseudomonadaceae</taxon>
        <taxon>Pseudomonas</taxon>
    </lineage>
</organism>